<dbReference type="Proteomes" id="UP000308600">
    <property type="component" value="Unassembled WGS sequence"/>
</dbReference>
<accession>A0ACD3AM06</accession>
<dbReference type="EMBL" id="ML208402">
    <property type="protein sequence ID" value="TFK66551.1"/>
    <property type="molecule type" value="Genomic_DNA"/>
</dbReference>
<proteinExistence type="predicted"/>
<evidence type="ECO:0000313" key="1">
    <source>
        <dbReference type="EMBL" id="TFK66551.1"/>
    </source>
</evidence>
<keyword evidence="2" id="KW-1185">Reference proteome</keyword>
<evidence type="ECO:0000313" key="2">
    <source>
        <dbReference type="Proteomes" id="UP000308600"/>
    </source>
</evidence>
<organism evidence="1 2">
    <name type="scientific">Pluteus cervinus</name>
    <dbReference type="NCBI Taxonomy" id="181527"/>
    <lineage>
        <taxon>Eukaryota</taxon>
        <taxon>Fungi</taxon>
        <taxon>Dikarya</taxon>
        <taxon>Basidiomycota</taxon>
        <taxon>Agaricomycotina</taxon>
        <taxon>Agaricomycetes</taxon>
        <taxon>Agaricomycetidae</taxon>
        <taxon>Agaricales</taxon>
        <taxon>Pluteineae</taxon>
        <taxon>Pluteaceae</taxon>
        <taxon>Pluteus</taxon>
    </lineage>
</organism>
<gene>
    <name evidence="1" type="ORF">BDN72DRAFT_771846</name>
</gene>
<feature type="non-terminal residue" evidence="1">
    <location>
        <position position="1"/>
    </location>
</feature>
<protein>
    <submittedName>
        <fullName evidence="1">Uncharacterized protein</fullName>
    </submittedName>
</protein>
<sequence length="210" mass="23125">SELRRQKRIDERNAETTCFACREKGHSAKDCPVTNDHGDGGSSRSVVGICYRCGSTRHNLARCKKPTNPDNPLPYASCFVCSGKGHLASSCPQNHEKGVYPNGGCCKVCGETTHLARDCQLRKNVESSTAVFGIGKEAGADEDDFHIFKRKTREVERDERREEKAKKMMNVKAGVHSGIVKSFGRTPTPIASRMGTKTPQAQTTKTVVYF</sequence>
<name>A0ACD3AM06_9AGAR</name>
<reference evidence="1 2" key="1">
    <citation type="journal article" date="2019" name="Nat. Ecol. Evol.">
        <title>Megaphylogeny resolves global patterns of mushroom evolution.</title>
        <authorList>
            <person name="Varga T."/>
            <person name="Krizsan K."/>
            <person name="Foldi C."/>
            <person name="Dima B."/>
            <person name="Sanchez-Garcia M."/>
            <person name="Sanchez-Ramirez S."/>
            <person name="Szollosi G.J."/>
            <person name="Szarkandi J.G."/>
            <person name="Papp V."/>
            <person name="Albert L."/>
            <person name="Andreopoulos W."/>
            <person name="Angelini C."/>
            <person name="Antonin V."/>
            <person name="Barry K.W."/>
            <person name="Bougher N.L."/>
            <person name="Buchanan P."/>
            <person name="Buyck B."/>
            <person name="Bense V."/>
            <person name="Catcheside P."/>
            <person name="Chovatia M."/>
            <person name="Cooper J."/>
            <person name="Damon W."/>
            <person name="Desjardin D."/>
            <person name="Finy P."/>
            <person name="Geml J."/>
            <person name="Haridas S."/>
            <person name="Hughes K."/>
            <person name="Justo A."/>
            <person name="Karasinski D."/>
            <person name="Kautmanova I."/>
            <person name="Kiss B."/>
            <person name="Kocsube S."/>
            <person name="Kotiranta H."/>
            <person name="LaButti K.M."/>
            <person name="Lechner B.E."/>
            <person name="Liimatainen K."/>
            <person name="Lipzen A."/>
            <person name="Lukacs Z."/>
            <person name="Mihaltcheva S."/>
            <person name="Morgado L.N."/>
            <person name="Niskanen T."/>
            <person name="Noordeloos M.E."/>
            <person name="Ohm R.A."/>
            <person name="Ortiz-Santana B."/>
            <person name="Ovrebo C."/>
            <person name="Racz N."/>
            <person name="Riley R."/>
            <person name="Savchenko A."/>
            <person name="Shiryaev A."/>
            <person name="Soop K."/>
            <person name="Spirin V."/>
            <person name="Szebenyi C."/>
            <person name="Tomsovsky M."/>
            <person name="Tulloss R.E."/>
            <person name="Uehling J."/>
            <person name="Grigoriev I.V."/>
            <person name="Vagvolgyi C."/>
            <person name="Papp T."/>
            <person name="Martin F.M."/>
            <person name="Miettinen O."/>
            <person name="Hibbett D.S."/>
            <person name="Nagy L.G."/>
        </authorList>
    </citation>
    <scope>NUCLEOTIDE SEQUENCE [LARGE SCALE GENOMIC DNA]</scope>
    <source>
        <strain evidence="1 2">NL-1719</strain>
    </source>
</reference>